<dbReference type="Proteomes" id="UP000308652">
    <property type="component" value="Unassembled WGS sequence"/>
</dbReference>
<gene>
    <name evidence="2" type="ORF">BDQ12DRAFT_616859</name>
</gene>
<dbReference type="EMBL" id="ML213670">
    <property type="protein sequence ID" value="TFK32576.1"/>
    <property type="molecule type" value="Genomic_DNA"/>
</dbReference>
<evidence type="ECO:0000256" key="1">
    <source>
        <dbReference type="SAM" id="Phobius"/>
    </source>
</evidence>
<feature type="non-terminal residue" evidence="2">
    <location>
        <position position="1"/>
    </location>
</feature>
<sequence length="136" mass="15619">IWRCWIMHNRSWLIITPSLIMWIAGAICEAFLLYYEATFHTQALVSAEKLHPFGLAFWILTVVLNVLTTTLLIWPIWKVARDKMYSHVDPHNSMMDVMHIIIESGLLYTIMAFVTLVTYASGNNALYPVASMVCVK</sequence>
<dbReference type="AlphaFoldDB" id="A0A5C3LL03"/>
<feature type="transmembrane region" description="Helical" evidence="1">
    <location>
        <begin position="55"/>
        <end position="77"/>
    </location>
</feature>
<feature type="transmembrane region" description="Helical" evidence="1">
    <location>
        <begin position="97"/>
        <end position="120"/>
    </location>
</feature>
<keyword evidence="3" id="KW-1185">Reference proteome</keyword>
<feature type="transmembrane region" description="Helical" evidence="1">
    <location>
        <begin position="12"/>
        <end position="35"/>
    </location>
</feature>
<reference evidence="2 3" key="1">
    <citation type="journal article" date="2019" name="Nat. Ecol. Evol.">
        <title>Megaphylogeny resolves global patterns of mushroom evolution.</title>
        <authorList>
            <person name="Varga T."/>
            <person name="Krizsan K."/>
            <person name="Foldi C."/>
            <person name="Dima B."/>
            <person name="Sanchez-Garcia M."/>
            <person name="Sanchez-Ramirez S."/>
            <person name="Szollosi G.J."/>
            <person name="Szarkandi J.G."/>
            <person name="Papp V."/>
            <person name="Albert L."/>
            <person name="Andreopoulos W."/>
            <person name="Angelini C."/>
            <person name="Antonin V."/>
            <person name="Barry K.W."/>
            <person name="Bougher N.L."/>
            <person name="Buchanan P."/>
            <person name="Buyck B."/>
            <person name="Bense V."/>
            <person name="Catcheside P."/>
            <person name="Chovatia M."/>
            <person name="Cooper J."/>
            <person name="Damon W."/>
            <person name="Desjardin D."/>
            <person name="Finy P."/>
            <person name="Geml J."/>
            <person name="Haridas S."/>
            <person name="Hughes K."/>
            <person name="Justo A."/>
            <person name="Karasinski D."/>
            <person name="Kautmanova I."/>
            <person name="Kiss B."/>
            <person name="Kocsube S."/>
            <person name="Kotiranta H."/>
            <person name="LaButti K.M."/>
            <person name="Lechner B.E."/>
            <person name="Liimatainen K."/>
            <person name="Lipzen A."/>
            <person name="Lukacs Z."/>
            <person name="Mihaltcheva S."/>
            <person name="Morgado L.N."/>
            <person name="Niskanen T."/>
            <person name="Noordeloos M.E."/>
            <person name="Ohm R.A."/>
            <person name="Ortiz-Santana B."/>
            <person name="Ovrebo C."/>
            <person name="Racz N."/>
            <person name="Riley R."/>
            <person name="Savchenko A."/>
            <person name="Shiryaev A."/>
            <person name="Soop K."/>
            <person name="Spirin V."/>
            <person name="Szebenyi C."/>
            <person name="Tomsovsky M."/>
            <person name="Tulloss R.E."/>
            <person name="Uehling J."/>
            <person name="Grigoriev I.V."/>
            <person name="Vagvolgyi C."/>
            <person name="Papp T."/>
            <person name="Martin F.M."/>
            <person name="Miettinen O."/>
            <person name="Hibbett D.S."/>
            <person name="Nagy L.G."/>
        </authorList>
    </citation>
    <scope>NUCLEOTIDE SEQUENCE [LARGE SCALE GENOMIC DNA]</scope>
    <source>
        <strain evidence="2 3">CBS 166.37</strain>
    </source>
</reference>
<evidence type="ECO:0000313" key="3">
    <source>
        <dbReference type="Proteomes" id="UP000308652"/>
    </source>
</evidence>
<name>A0A5C3LL03_9AGAR</name>
<protein>
    <submittedName>
        <fullName evidence="2">Uncharacterized protein</fullName>
    </submittedName>
</protein>
<evidence type="ECO:0000313" key="2">
    <source>
        <dbReference type="EMBL" id="TFK32576.1"/>
    </source>
</evidence>
<accession>A0A5C3LL03</accession>
<keyword evidence="1" id="KW-1133">Transmembrane helix</keyword>
<keyword evidence="1" id="KW-0812">Transmembrane</keyword>
<keyword evidence="1" id="KW-0472">Membrane</keyword>
<proteinExistence type="predicted"/>
<organism evidence="2 3">
    <name type="scientific">Crucibulum laeve</name>
    <dbReference type="NCBI Taxonomy" id="68775"/>
    <lineage>
        <taxon>Eukaryota</taxon>
        <taxon>Fungi</taxon>
        <taxon>Dikarya</taxon>
        <taxon>Basidiomycota</taxon>
        <taxon>Agaricomycotina</taxon>
        <taxon>Agaricomycetes</taxon>
        <taxon>Agaricomycetidae</taxon>
        <taxon>Agaricales</taxon>
        <taxon>Agaricineae</taxon>
        <taxon>Nidulariaceae</taxon>
        <taxon>Crucibulum</taxon>
    </lineage>
</organism>
<dbReference type="OrthoDB" id="3357408at2759"/>